<dbReference type="InterPro" id="IPR007356">
    <property type="entry name" value="tRNA_m1G_MeTrfase_euk"/>
</dbReference>
<name>A0AAD9MW94_9ANNE</name>
<evidence type="ECO:0000256" key="8">
    <source>
        <dbReference type="ARBA" id="ARBA00045240"/>
    </source>
</evidence>
<evidence type="ECO:0000256" key="6">
    <source>
        <dbReference type="ARBA" id="ARBA00035712"/>
    </source>
</evidence>
<evidence type="ECO:0000256" key="5">
    <source>
        <dbReference type="ARBA" id="ARBA00035688"/>
    </source>
</evidence>
<feature type="domain" description="SAM-dependent MTase TRM10-type" evidence="9">
    <location>
        <begin position="125"/>
        <end position="320"/>
    </location>
</feature>
<keyword evidence="4" id="KW-0175">Coiled coil</keyword>
<dbReference type="Gene3D" id="3.40.1280.30">
    <property type="match status" value="1"/>
</dbReference>
<evidence type="ECO:0000256" key="3">
    <source>
        <dbReference type="ARBA" id="ARBA00022691"/>
    </source>
</evidence>
<dbReference type="AlphaFoldDB" id="A0AAD9MW94"/>
<accession>A0AAD9MW94</accession>
<keyword evidence="1" id="KW-0489">Methyltransferase</keyword>
<reference evidence="10" key="1">
    <citation type="journal article" date="2023" name="Mol. Biol. Evol.">
        <title>Third-Generation Sequencing Reveals the Adaptive Role of the Epigenome in Three Deep-Sea Polychaetes.</title>
        <authorList>
            <person name="Perez M."/>
            <person name="Aroh O."/>
            <person name="Sun Y."/>
            <person name="Lan Y."/>
            <person name="Juniper S.K."/>
            <person name="Young C.R."/>
            <person name="Angers B."/>
            <person name="Qian P.Y."/>
        </authorList>
    </citation>
    <scope>NUCLEOTIDE SEQUENCE</scope>
    <source>
        <strain evidence="10">P08H-3</strain>
    </source>
</reference>
<dbReference type="GO" id="GO:0000049">
    <property type="term" value="F:tRNA binding"/>
    <property type="evidence" value="ECO:0007669"/>
    <property type="project" value="TreeGrafter"/>
</dbReference>
<comment type="function">
    <text evidence="8">S-adenosyl-L-methionine-dependent guanine N(1)-methyltransferase that catalyzes the formation of N(1)-methylguanine at position 9 (m1G9) in tRNAs. Probably not able to catalyze formation of N(1)-methyladenine at position 9 (m1A9) in tRNAs.</text>
</comment>
<evidence type="ECO:0000313" key="11">
    <source>
        <dbReference type="Proteomes" id="UP001208570"/>
    </source>
</evidence>
<comment type="caution">
    <text evidence="10">The sequence shown here is derived from an EMBL/GenBank/DDBJ whole genome shotgun (WGS) entry which is preliminary data.</text>
</comment>
<evidence type="ECO:0000256" key="2">
    <source>
        <dbReference type="ARBA" id="ARBA00022679"/>
    </source>
</evidence>
<dbReference type="GO" id="GO:0005654">
    <property type="term" value="C:nucleoplasm"/>
    <property type="evidence" value="ECO:0007669"/>
    <property type="project" value="TreeGrafter"/>
</dbReference>
<protein>
    <recommendedName>
        <fullName evidence="5">tRNA methyltransferase 10 homolog B</fullName>
    </recommendedName>
    <alternativeName>
        <fullName evidence="6">RNA (guanine-9-)-methyltransferase domain-containing protein 3</fullName>
    </alternativeName>
    <alternativeName>
        <fullName evidence="7">tRNA (guanine(9)-N(1))-methyltransferase TRMT10B</fullName>
    </alternativeName>
</protein>
<dbReference type="InterPro" id="IPR047911">
    <property type="entry name" value="Trm10_B_MTase_dom"/>
</dbReference>
<dbReference type="Proteomes" id="UP001208570">
    <property type="component" value="Unassembled WGS sequence"/>
</dbReference>
<keyword evidence="3" id="KW-0949">S-adenosyl-L-methionine</keyword>
<evidence type="ECO:0000259" key="9">
    <source>
        <dbReference type="PROSITE" id="PS51675"/>
    </source>
</evidence>
<dbReference type="GO" id="GO:0008168">
    <property type="term" value="F:methyltransferase activity"/>
    <property type="evidence" value="ECO:0007669"/>
    <property type="project" value="UniProtKB-KW"/>
</dbReference>
<evidence type="ECO:0000256" key="7">
    <source>
        <dbReference type="ARBA" id="ARBA00035725"/>
    </source>
</evidence>
<dbReference type="EMBL" id="JAODUP010000518">
    <property type="protein sequence ID" value="KAK2148072.1"/>
    <property type="molecule type" value="Genomic_DNA"/>
</dbReference>
<sequence length="328" mass="37467">MNRDYCKPSTDHRTADMMLTSIGDSLQYRQKDSSNTSTASNNGVETDFSVNSETSKYRLSKTEKKKRRYELMAAHRKAFRRLAKVKQKANRLKRRNLLSGGVVDDKKKQDYPLNCLNKRERIRAIKGRLQDAIVSGQRICVDLGLESFMSAKECGRLAQQLCRVYGSNRKARCPAHLYFTSVDKNGFLYQECLRKNVGFENYMIDMTEKSHLEVFKHDEIIYLSPNSSNILHDISTDKVYVIGGLVDESVQRNVTHSRADQSGIETARLPISEYMDRSASGSYNQILTINQVFDILLAYMETRDWSIALPCGVPERKGFVIKDKSNGD</sequence>
<dbReference type="GO" id="GO:0002939">
    <property type="term" value="P:tRNA N1-guanine methylation"/>
    <property type="evidence" value="ECO:0007669"/>
    <property type="project" value="TreeGrafter"/>
</dbReference>
<dbReference type="InterPro" id="IPR038459">
    <property type="entry name" value="MT_TRM10-typ_sf"/>
</dbReference>
<organism evidence="10 11">
    <name type="scientific">Paralvinella palmiformis</name>
    <dbReference type="NCBI Taxonomy" id="53620"/>
    <lineage>
        <taxon>Eukaryota</taxon>
        <taxon>Metazoa</taxon>
        <taxon>Spiralia</taxon>
        <taxon>Lophotrochozoa</taxon>
        <taxon>Annelida</taxon>
        <taxon>Polychaeta</taxon>
        <taxon>Sedentaria</taxon>
        <taxon>Canalipalpata</taxon>
        <taxon>Terebellida</taxon>
        <taxon>Terebelliformia</taxon>
        <taxon>Alvinellidae</taxon>
        <taxon>Paralvinella</taxon>
    </lineage>
</organism>
<evidence type="ECO:0000256" key="4">
    <source>
        <dbReference type="ARBA" id="ARBA00023054"/>
    </source>
</evidence>
<proteinExistence type="predicted"/>
<dbReference type="PANTHER" id="PTHR13563:SF19">
    <property type="entry name" value="TRNA METHYLTRANSFERASE 10 HOMOLOG B"/>
    <property type="match status" value="1"/>
</dbReference>
<evidence type="ECO:0000256" key="1">
    <source>
        <dbReference type="ARBA" id="ARBA00022603"/>
    </source>
</evidence>
<dbReference type="PROSITE" id="PS51675">
    <property type="entry name" value="SAM_MT_TRM10"/>
    <property type="match status" value="1"/>
</dbReference>
<gene>
    <name evidence="10" type="ORF">LSH36_518g02020</name>
</gene>
<evidence type="ECO:0000313" key="10">
    <source>
        <dbReference type="EMBL" id="KAK2148072.1"/>
    </source>
</evidence>
<dbReference type="InterPro" id="IPR028564">
    <property type="entry name" value="MT_TRM10-typ"/>
</dbReference>
<dbReference type="CDD" id="cd18100">
    <property type="entry name" value="Trm10euk_B"/>
    <property type="match status" value="1"/>
</dbReference>
<dbReference type="PANTHER" id="PTHR13563">
    <property type="entry name" value="TRNA (GUANINE-9-) METHYLTRANSFERASE"/>
    <property type="match status" value="1"/>
</dbReference>
<keyword evidence="11" id="KW-1185">Reference proteome</keyword>
<keyword evidence="2" id="KW-0808">Transferase</keyword>